<accession>A0A252AVU0</accession>
<dbReference type="RefSeq" id="WP_086659284.1">
    <property type="nucleotide sequence ID" value="NZ_JBJJWX010000005.1"/>
</dbReference>
<organism evidence="1 2">
    <name type="scientific">Acetobacter indonesiensis</name>
    <dbReference type="NCBI Taxonomy" id="104101"/>
    <lineage>
        <taxon>Bacteria</taxon>
        <taxon>Pseudomonadati</taxon>
        <taxon>Pseudomonadota</taxon>
        <taxon>Alphaproteobacteria</taxon>
        <taxon>Acetobacterales</taxon>
        <taxon>Acetobacteraceae</taxon>
        <taxon>Acetobacter</taxon>
    </lineage>
</organism>
<evidence type="ECO:0008006" key="3">
    <source>
        <dbReference type="Google" id="ProtNLM"/>
    </source>
</evidence>
<dbReference type="AlphaFoldDB" id="A0A252AVU0"/>
<evidence type="ECO:0000313" key="1">
    <source>
        <dbReference type="EMBL" id="OUI94389.1"/>
    </source>
</evidence>
<evidence type="ECO:0000313" key="2">
    <source>
        <dbReference type="Proteomes" id="UP000194641"/>
    </source>
</evidence>
<sequence length="132" mass="14541">MVKQDRSSLTGLWHGQFTYPRSFRPEFFTASLLDQSGALSGSITEKATETTAQQSILFATISGRHSGSLVMFVKLYEGGNRQHSVQYEGTVNEDGTEISGTWSIPGNWSGQFLMIREGQAEQTEELLCEAGI</sequence>
<dbReference type="EMBL" id="JOPA01000016">
    <property type="protein sequence ID" value="OUI94389.1"/>
    <property type="molecule type" value="Genomic_DNA"/>
</dbReference>
<protein>
    <recommendedName>
        <fullName evidence="3">Lipocalin-like domain-containing protein</fullName>
    </recommendedName>
</protein>
<dbReference type="Proteomes" id="UP000194641">
    <property type="component" value="Unassembled WGS sequence"/>
</dbReference>
<comment type="caution">
    <text evidence="1">The sequence shown here is derived from an EMBL/GenBank/DDBJ whole genome shotgun (WGS) entry which is preliminary data.</text>
</comment>
<gene>
    <name evidence="1" type="ORF">HK17_04980</name>
</gene>
<name>A0A252AVU0_9PROT</name>
<reference evidence="2" key="1">
    <citation type="submission" date="2014-06" db="EMBL/GenBank/DDBJ databases">
        <authorList>
            <person name="Winans N.J."/>
            <person name="Newell P.D."/>
            <person name="Douglas A.E."/>
        </authorList>
    </citation>
    <scope>NUCLEOTIDE SEQUENCE [LARGE SCALE GENOMIC DNA]</scope>
</reference>
<proteinExistence type="predicted"/>